<feature type="region of interest" description="Disordered" evidence="1">
    <location>
        <begin position="419"/>
        <end position="479"/>
    </location>
</feature>
<reference evidence="3" key="1">
    <citation type="submission" date="2017-05" db="EMBL/GenBank/DDBJ databases">
        <title>Physiological properties and genetic analysis related to exopolysaccharide production of fresh-water unicellular cyanobacterium Aphanothece sacrum, Suizenji Nori, that has been cultured as a food source in Japan.</title>
        <authorList>
            <person name="Kanesaki Y."/>
            <person name="Yoshikawa S."/>
            <person name="Ohki K."/>
        </authorList>
    </citation>
    <scope>NUCLEOTIDE SEQUENCE [LARGE SCALE GENOMIC DNA]</scope>
    <source>
        <strain evidence="3">FPU1</strain>
    </source>
</reference>
<protein>
    <submittedName>
        <fullName evidence="2">Uncharacterized protein</fullName>
    </submittedName>
</protein>
<evidence type="ECO:0000313" key="2">
    <source>
        <dbReference type="EMBL" id="GBF80662.1"/>
    </source>
</evidence>
<dbReference type="Proteomes" id="UP000287247">
    <property type="component" value="Unassembled WGS sequence"/>
</dbReference>
<feature type="compositionally biased region" description="Basic residues" evidence="1">
    <location>
        <begin position="497"/>
        <end position="508"/>
    </location>
</feature>
<comment type="caution">
    <text evidence="2">The sequence shown here is derived from an EMBL/GenBank/DDBJ whole genome shotgun (WGS) entry which is preliminary data.</text>
</comment>
<feature type="compositionally biased region" description="Polar residues" evidence="1">
    <location>
        <begin position="419"/>
        <end position="429"/>
    </location>
</feature>
<evidence type="ECO:0000313" key="3">
    <source>
        <dbReference type="Proteomes" id="UP000287247"/>
    </source>
</evidence>
<accession>A0A401IH96</accession>
<proteinExistence type="predicted"/>
<feature type="region of interest" description="Disordered" evidence="1">
    <location>
        <begin position="497"/>
        <end position="532"/>
    </location>
</feature>
<dbReference type="AlphaFoldDB" id="A0A401IH96"/>
<dbReference type="RefSeq" id="WP_124970213.1">
    <property type="nucleotide sequence ID" value="NZ_BDQK01000013.1"/>
</dbReference>
<name>A0A401IH96_APHSA</name>
<sequence>MSSPERGPYQSRLFNFINRQSWRWRDRIIQTAQHLKLAAQWGTQVLIYPIYLLVQAGRSTRQKLDQTIQKNALPPETAPKEGIESFVTVDRPLKRVLEAIDPWFADSDTPKPQLSPQKPNYPAKITHHNSPEWAIFLKQVRDNIRRSLSQPNEVLTPLSGDSLPISSVDIQGMATLLDNRHIVLVTLNNQTLDILSPQQQKQLLSRIRLETANYWYEWRLIQAKTPKKPGLISQFSVKPDHVLPPVRWFWQIMRWVQTGEVAITLNFFGESSLVSFSNPNNNSLTQFNQIDDNLALWDNSQTQIKIIQWEELNTLIQKAIDYFFGSSPDKTLSKNCQKVIPTFDSFNIPQLPPSVREKIIQISQKPPIQALVEPVQKWGEKLEKKANYSLDPENNDPFTIQVLIYAAIDYFFGQNTSKSQLEENTSPTQIKGKPDQPYRSLSQSTSQPSLDDPWLSWDDFALETPPTSDNLPNPSPDAFLPQGIELAPIPEKYLKKPSLRRQNPKTLRKGQSTPKAVAKVKNTNLPSSSLTKSDSSYNLEDVSSDWIETKAKSTGYVKHPLVYILEWLDRLIHWLEEWGVKFYKFVRKKLKI</sequence>
<evidence type="ECO:0000256" key="1">
    <source>
        <dbReference type="SAM" id="MobiDB-lite"/>
    </source>
</evidence>
<feature type="compositionally biased region" description="Polar residues" evidence="1">
    <location>
        <begin position="439"/>
        <end position="449"/>
    </location>
</feature>
<gene>
    <name evidence="2" type="ORF">AsFPU1_2066</name>
</gene>
<dbReference type="OrthoDB" id="502220at2"/>
<dbReference type="EMBL" id="BDQK01000013">
    <property type="protein sequence ID" value="GBF80662.1"/>
    <property type="molecule type" value="Genomic_DNA"/>
</dbReference>
<organism evidence="2 3">
    <name type="scientific">Aphanothece sacrum FPU1</name>
    <dbReference type="NCBI Taxonomy" id="1920663"/>
    <lineage>
        <taxon>Bacteria</taxon>
        <taxon>Bacillati</taxon>
        <taxon>Cyanobacteriota</taxon>
        <taxon>Cyanophyceae</taxon>
        <taxon>Oscillatoriophycideae</taxon>
        <taxon>Chroococcales</taxon>
        <taxon>Aphanothecaceae</taxon>
        <taxon>Aphanothece</taxon>
    </lineage>
</organism>
<keyword evidence="3" id="KW-1185">Reference proteome</keyword>